<dbReference type="eggNOG" id="COG1516">
    <property type="taxonomic scope" value="Bacteria"/>
</dbReference>
<evidence type="ECO:0000256" key="1">
    <source>
        <dbReference type="ARBA" id="ARBA00004514"/>
    </source>
</evidence>
<keyword evidence="7" id="KW-0966">Cell projection</keyword>
<comment type="subcellular location">
    <subcellularLocation>
        <location evidence="1 6">Cytoplasm</location>
        <location evidence="1 6">Cytosol</location>
    </subcellularLocation>
</comment>
<dbReference type="PIRSF" id="PIRSF039090">
    <property type="entry name" value="Flis"/>
    <property type="match status" value="1"/>
</dbReference>
<dbReference type="NCBIfam" id="TIGR00208">
    <property type="entry name" value="fliS"/>
    <property type="match status" value="1"/>
</dbReference>
<dbReference type="GO" id="GO:0071973">
    <property type="term" value="P:bacterial-type flagellum-dependent cell motility"/>
    <property type="evidence" value="ECO:0007669"/>
    <property type="project" value="TreeGrafter"/>
</dbReference>
<dbReference type="RefSeq" id="WP_014242824.1">
    <property type="nucleotide sequence ID" value="NC_016620.1"/>
</dbReference>
<reference evidence="8" key="1">
    <citation type="journal article" date="2013" name="ISME J.">
        <title>A small predatory core genome in the divergent marine Bacteriovorax marinus SJ and the terrestrial Bdellovibrio bacteriovorus.</title>
        <authorList>
            <person name="Crossman L.C."/>
            <person name="Chen H."/>
            <person name="Cerdeno-Tarraga A.M."/>
            <person name="Brooks K."/>
            <person name="Quail M.A."/>
            <person name="Pineiro S.A."/>
            <person name="Hobley L."/>
            <person name="Sockett R.E."/>
            <person name="Bentley S.D."/>
            <person name="Parkhill J."/>
            <person name="Williams H.N."/>
            <person name="Stine O.C."/>
        </authorList>
    </citation>
    <scope>NUCLEOTIDE SEQUENCE [LARGE SCALE GENOMIC DNA]</scope>
    <source>
        <strain evidence="8">ATCC BAA-682 / DSM 15412 / SJ</strain>
    </source>
</reference>
<dbReference type="KEGG" id="bmx:BMS_0095"/>
<organism evidence="7 8">
    <name type="scientific">Halobacteriovorax marinus (strain ATCC BAA-682 / DSM 15412 / SJ)</name>
    <name type="common">Bacteriovorax marinus</name>
    <dbReference type="NCBI Taxonomy" id="862908"/>
    <lineage>
        <taxon>Bacteria</taxon>
        <taxon>Pseudomonadati</taxon>
        <taxon>Bdellovibrionota</taxon>
        <taxon>Bacteriovoracia</taxon>
        <taxon>Bacteriovoracales</taxon>
        <taxon>Halobacteriovoraceae</taxon>
        <taxon>Halobacteriovorax</taxon>
    </lineage>
</organism>
<evidence type="ECO:0000256" key="2">
    <source>
        <dbReference type="ARBA" id="ARBA00008787"/>
    </source>
</evidence>
<keyword evidence="4 6" id="KW-1005">Bacterial flagellum biogenesis</keyword>
<dbReference type="Gene3D" id="1.20.120.340">
    <property type="entry name" value="Flagellar protein FliS"/>
    <property type="match status" value="1"/>
</dbReference>
<gene>
    <name evidence="7" type="primary">fliS</name>
    <name evidence="7" type="ordered locus">BMS_0095</name>
</gene>
<evidence type="ECO:0000256" key="4">
    <source>
        <dbReference type="ARBA" id="ARBA00022795"/>
    </source>
</evidence>
<dbReference type="PATRIC" id="fig|862908.3.peg.92"/>
<dbReference type="CDD" id="cd16098">
    <property type="entry name" value="FliS"/>
    <property type="match status" value="1"/>
</dbReference>
<keyword evidence="3 6" id="KW-0963">Cytoplasm</keyword>
<keyword evidence="5" id="KW-0143">Chaperone</keyword>
<dbReference type="PANTHER" id="PTHR34773:SF1">
    <property type="entry name" value="FLAGELLAR SECRETION CHAPERONE FLIS"/>
    <property type="match status" value="1"/>
</dbReference>
<evidence type="ECO:0000256" key="5">
    <source>
        <dbReference type="ARBA" id="ARBA00023186"/>
    </source>
</evidence>
<dbReference type="HOGENOM" id="CLU_080373_4_2_7"/>
<evidence type="ECO:0000313" key="7">
    <source>
        <dbReference type="EMBL" id="CBW25035.1"/>
    </source>
</evidence>
<dbReference type="OrthoDB" id="5294889at2"/>
<dbReference type="EMBL" id="FQ312005">
    <property type="protein sequence ID" value="CBW25035.1"/>
    <property type="molecule type" value="Genomic_DNA"/>
</dbReference>
<dbReference type="SUPFAM" id="SSF101116">
    <property type="entry name" value="Flagellar export chaperone FliS"/>
    <property type="match status" value="1"/>
</dbReference>
<dbReference type="InterPro" id="IPR003713">
    <property type="entry name" value="FliS"/>
</dbReference>
<accession>E1X279</accession>
<dbReference type="Proteomes" id="UP000008963">
    <property type="component" value="Chromosome"/>
</dbReference>
<dbReference type="GO" id="GO:0005829">
    <property type="term" value="C:cytosol"/>
    <property type="evidence" value="ECO:0007669"/>
    <property type="project" value="UniProtKB-SubCell"/>
</dbReference>
<dbReference type="STRING" id="862908.BMS_0095"/>
<sequence length="134" mass="14679">MSYGLGAYKKTSIHTASKEQILLMLYQAAIKSCKKAIEAIGEKNIPAKGEHIGKLQDIVIELNNSLDFEVGGDIAKELSSLYDFILFSSTQANIKIDAEPLEGCLNVLTTLYEGWGEAIKTLRKESAQKEQQGA</sequence>
<keyword evidence="7" id="KW-0282">Flagellum</keyword>
<name>E1X279_HALMS</name>
<protein>
    <recommendedName>
        <fullName evidence="6">Flagellar secretion chaperone FliS</fullName>
    </recommendedName>
</protein>
<dbReference type="GO" id="GO:0044780">
    <property type="term" value="P:bacterial-type flagellum assembly"/>
    <property type="evidence" value="ECO:0007669"/>
    <property type="project" value="InterPro"/>
</dbReference>
<evidence type="ECO:0000313" key="8">
    <source>
        <dbReference type="Proteomes" id="UP000008963"/>
    </source>
</evidence>
<keyword evidence="8" id="KW-1185">Reference proteome</keyword>
<proteinExistence type="inferred from homology"/>
<dbReference type="InterPro" id="IPR036584">
    <property type="entry name" value="FliS_sf"/>
</dbReference>
<evidence type="ECO:0000256" key="3">
    <source>
        <dbReference type="ARBA" id="ARBA00022490"/>
    </source>
</evidence>
<evidence type="ECO:0000256" key="6">
    <source>
        <dbReference type="PIRNR" id="PIRNR039090"/>
    </source>
</evidence>
<dbReference type="Pfam" id="PF02561">
    <property type="entry name" value="FliS"/>
    <property type="match status" value="1"/>
</dbReference>
<dbReference type="PANTHER" id="PTHR34773">
    <property type="entry name" value="FLAGELLAR SECRETION CHAPERONE FLIS"/>
    <property type="match status" value="1"/>
</dbReference>
<keyword evidence="7" id="KW-0969">Cilium</keyword>
<comment type="similarity">
    <text evidence="2 6">Belongs to the FliS family.</text>
</comment>
<dbReference type="AlphaFoldDB" id="E1X279"/>